<feature type="coiled-coil region" evidence="1">
    <location>
        <begin position="916"/>
        <end position="971"/>
    </location>
</feature>
<organism evidence="4">
    <name type="scientific">Brachypodium distachyon</name>
    <name type="common">Purple false brome</name>
    <name type="synonym">Trachynia distachya</name>
    <dbReference type="NCBI Taxonomy" id="15368"/>
    <lineage>
        <taxon>Eukaryota</taxon>
        <taxon>Viridiplantae</taxon>
        <taxon>Streptophyta</taxon>
        <taxon>Embryophyta</taxon>
        <taxon>Tracheophyta</taxon>
        <taxon>Spermatophyta</taxon>
        <taxon>Magnoliopsida</taxon>
        <taxon>Liliopsida</taxon>
        <taxon>Poales</taxon>
        <taxon>Poaceae</taxon>
        <taxon>BOP clade</taxon>
        <taxon>Pooideae</taxon>
        <taxon>Stipodae</taxon>
        <taxon>Brachypodieae</taxon>
        <taxon>Brachypodium</taxon>
    </lineage>
</organism>
<reference evidence="4 5" key="1">
    <citation type="journal article" date="2010" name="Nature">
        <title>Genome sequencing and analysis of the model grass Brachypodium distachyon.</title>
        <authorList>
            <consortium name="International Brachypodium Initiative"/>
        </authorList>
    </citation>
    <scope>NUCLEOTIDE SEQUENCE [LARGE SCALE GENOMIC DNA]</scope>
    <source>
        <strain evidence="4 5">Bd21</strain>
    </source>
</reference>
<feature type="coiled-coil region" evidence="1">
    <location>
        <begin position="1012"/>
        <end position="1108"/>
    </location>
</feature>
<evidence type="ECO:0000313" key="5">
    <source>
        <dbReference type="EnsemblPlants" id="KQJ90789"/>
    </source>
</evidence>
<dbReference type="GeneID" id="100833823"/>
<dbReference type="OrthoDB" id="1703439at2759"/>
<feature type="compositionally biased region" description="Basic and acidic residues" evidence="2">
    <location>
        <begin position="196"/>
        <end position="207"/>
    </location>
</feature>
<feature type="region of interest" description="Disordered" evidence="2">
    <location>
        <begin position="1"/>
        <end position="227"/>
    </location>
</feature>
<keyword evidence="3" id="KW-0472">Membrane</keyword>
<feature type="region of interest" description="Disordered" evidence="2">
    <location>
        <begin position="790"/>
        <end position="815"/>
    </location>
</feature>
<proteinExistence type="predicted"/>
<feature type="region of interest" description="Disordered" evidence="2">
    <location>
        <begin position="313"/>
        <end position="349"/>
    </location>
</feature>
<feature type="compositionally biased region" description="Low complexity" evidence="2">
    <location>
        <begin position="1259"/>
        <end position="1268"/>
    </location>
</feature>
<feature type="region of interest" description="Disordered" evidence="2">
    <location>
        <begin position="635"/>
        <end position="666"/>
    </location>
</feature>
<dbReference type="EnsemblPlants" id="KQJ90789">
    <property type="protein sequence ID" value="KQJ90789"/>
    <property type="gene ID" value="BRADI_4g33920v3"/>
</dbReference>
<keyword evidence="3" id="KW-1133">Transmembrane helix</keyword>
<dbReference type="PANTHER" id="PTHR48454:SF1">
    <property type="entry name" value="PROTON PUMP-INTERACTOR 1"/>
    <property type="match status" value="1"/>
</dbReference>
<feature type="region of interest" description="Disordered" evidence="2">
    <location>
        <begin position="1329"/>
        <end position="1417"/>
    </location>
</feature>
<dbReference type="STRING" id="15368.I1IRC0"/>
<feature type="compositionally biased region" description="Polar residues" evidence="2">
    <location>
        <begin position="208"/>
        <end position="227"/>
    </location>
</feature>
<feature type="compositionally biased region" description="Basic and acidic residues" evidence="2">
    <location>
        <begin position="153"/>
        <end position="164"/>
    </location>
</feature>
<evidence type="ECO:0000256" key="1">
    <source>
        <dbReference type="SAM" id="Coils"/>
    </source>
</evidence>
<keyword evidence="1" id="KW-0175">Coiled coil</keyword>
<dbReference type="EMBL" id="CM000883">
    <property type="protein sequence ID" value="KQJ90789.1"/>
    <property type="molecule type" value="Genomic_DNA"/>
</dbReference>
<protein>
    <recommendedName>
        <fullName evidence="7">Proton pump-interactor 1</fullName>
    </recommendedName>
</protein>
<dbReference type="HOGENOM" id="CLU_003490_0_0_1"/>
<feature type="region of interest" description="Disordered" evidence="2">
    <location>
        <begin position="384"/>
        <end position="414"/>
    </location>
</feature>
<feature type="region of interest" description="Disordered" evidence="2">
    <location>
        <begin position="576"/>
        <end position="600"/>
    </location>
</feature>
<name>I1IRC0_BRADI</name>
<dbReference type="Gramene" id="KQJ90789">
    <property type="protein sequence ID" value="KQJ90789"/>
    <property type="gene ID" value="BRADI_4g33920v3"/>
</dbReference>
<gene>
    <name evidence="5" type="primary">LOC100833823</name>
    <name evidence="4" type="ORF">BRADI_4g33920v3</name>
</gene>
<feature type="compositionally biased region" description="Low complexity" evidence="2">
    <location>
        <begin position="165"/>
        <end position="176"/>
    </location>
</feature>
<dbReference type="OMA" id="CSTRTEN"/>
<feature type="compositionally biased region" description="Basic and acidic residues" evidence="2">
    <location>
        <begin position="1329"/>
        <end position="1361"/>
    </location>
</feature>
<evidence type="ECO:0000256" key="3">
    <source>
        <dbReference type="SAM" id="Phobius"/>
    </source>
</evidence>
<evidence type="ECO:0000256" key="2">
    <source>
        <dbReference type="SAM" id="MobiDB-lite"/>
    </source>
</evidence>
<feature type="compositionally biased region" description="Polar residues" evidence="2">
    <location>
        <begin position="1388"/>
        <end position="1401"/>
    </location>
</feature>
<evidence type="ECO:0000313" key="4">
    <source>
        <dbReference type="EMBL" id="KQJ90789.1"/>
    </source>
</evidence>
<dbReference type="KEGG" id="bdi:100833823"/>
<reference evidence="4" key="2">
    <citation type="submission" date="2017-06" db="EMBL/GenBank/DDBJ databases">
        <title>WGS assembly of Brachypodium distachyon.</title>
        <authorList>
            <consortium name="The International Brachypodium Initiative"/>
            <person name="Lucas S."/>
            <person name="Harmon-Smith M."/>
            <person name="Lail K."/>
            <person name="Tice H."/>
            <person name="Grimwood J."/>
            <person name="Bruce D."/>
            <person name="Barry K."/>
            <person name="Shu S."/>
            <person name="Lindquist E."/>
            <person name="Wang M."/>
            <person name="Pitluck S."/>
            <person name="Vogel J.P."/>
            <person name="Garvin D.F."/>
            <person name="Mockler T.C."/>
            <person name="Schmutz J."/>
            <person name="Rokhsar D."/>
            <person name="Bevan M.W."/>
        </authorList>
    </citation>
    <scope>NUCLEOTIDE SEQUENCE</scope>
    <source>
        <strain evidence="4">Bd21</strain>
    </source>
</reference>
<feature type="transmembrane region" description="Helical" evidence="3">
    <location>
        <begin position="1448"/>
        <end position="1469"/>
    </location>
</feature>
<keyword evidence="3" id="KW-0812">Transmembrane</keyword>
<evidence type="ECO:0000313" key="6">
    <source>
        <dbReference type="Proteomes" id="UP000008810"/>
    </source>
</evidence>
<dbReference type="RefSeq" id="XP_003576688.1">
    <property type="nucleotide sequence ID" value="XM_003576640.4"/>
</dbReference>
<accession>I1IRC0</accession>
<dbReference type="Proteomes" id="UP000008810">
    <property type="component" value="Chromosome 4"/>
</dbReference>
<sequence length="1479" mass="159949">MTADGTASNGAGEAPKAELSPGKGAVTAAPLAEKPAEEREGVGGPFVIVNGDSDGHSDRGSDTGAGPEADSASDEGDLPRTNAGPDADTGRDHGPAGAELDATVDFSSTNGHGPSAVESEDGVGGGKAGESKISEAGLGEQETAGGELGGEDAPAKLEIEHADPVVDSAASSVDSVAKSKENEMGKSAATDVAELPVHEAASEEQHDGTNSAAESNGPDNAPTYANSGSIVLDSEVCGEESKGEVIATESMELGTDESEFLVVNGQHDAGISSDSSITATHSLIHAEEGKHQQAYPNVTEVEQEATYGEQDVTDALQGNGHDPEVSADSCASASEFKAPANKSEGQQVESLTDKVEVSDAMLDASSSDCRTCTSKEPIEEEVVANGHGHAEDSADTSGKLEPGVDEEEGEATRDVISEDIITMDSKENLHGLTSTVGSTDEEAKLPMKEEMHEDAPAKLEMCAIAGNKSEQLVQDDQLVKDDVSVGILHSVKPELDPVVEPNWDQRIQVEVAADDENTAVPDVKAVKVETNTADNVEAHNLRSAFEDRSIQLHVNSSGEVDEEVKKQACPEEVHLAQNDSSAQTGKHEQLELPGAGVADKGDHVVVEAEPREEAELEVVDSVPLCAPAASTFHDEPRSIALDDNDRVKHSSPGTELESCDDIQPEECGSQEISSSIVDEVTSGASMEHGTAVTSGVELTNESGDASLEISSGTAADQGEPVALSEDKAIEVDNVKPSPATVDESAVVGEASDISPTDGPSHFVADCQPHHDQPEICHTSTACKQLVSSIEDPRPSGVTLESGVKSPFTDKETPPSDEACKDICYGTINSSNKSSQVVEAKSLEALGPLSVDTIVPEEHKNDDEHANNDEEKIVKDFTDAPVDLNKSDKGDIHTIRPPKCFMIKVPKFAGDDVWERIQDAQVHLDRLTQERDAINVRKKKQKAICDEYRGKLEAARQQESEARAALGDKRNNLDNVRSVLAKMNKATTVDDIDERIAWKENVMVHETISLKDEKRYIKEINELKTQRKQLCSNMGSKAEISEAFDQQDHIHEQHKTLKKDSDALFKNLKSLEENKRKIQKYYEEERLVLGKLNAELQAANERRQMAYDDWVELRAEPGKKNKYFFMYKRDRAAVNNFMQMNDVDGLQSYCNNQVEGFLEIWNKDDDFRKLYVEANQASTVRRLGTLDGRSLNFGEEPPVIRSRNFNRRSTNPSPLTVSSPNVPIITSEAVPEKPVPAVVLEEEDTFPVLPPPQIHKQAKSKAAGSSSQKEIITAPASEMEDVKHIENEKARLMEELELARKAEELARREEELKVQRAAAEKERLRLEQKAKAKEAEERKKKKAEKAQERAEFKARKEAEMKEKKKAKKDKKIGTTPEDLVSGLGEGNSAAITTADTESNGSESARDTEVPPQAAPRRIARPAAAMRQLNRLQPMPLPLRNRSRRRTRQYIIIGAVVALVAAALILAARYLNLPGLSLLRF</sequence>
<keyword evidence="6" id="KW-1185">Reference proteome</keyword>
<dbReference type="eggNOG" id="ENOG502QPUC">
    <property type="taxonomic scope" value="Eukaryota"/>
</dbReference>
<dbReference type="PANTHER" id="PTHR48454">
    <property type="entry name" value="PUTATIVE RNA-BINDING DOMAIN-CONTAINING PROTEIN-RELATED"/>
    <property type="match status" value="1"/>
</dbReference>
<feature type="region of interest" description="Disordered" evidence="2">
    <location>
        <begin position="1247"/>
        <end position="1279"/>
    </location>
</feature>
<reference evidence="5" key="3">
    <citation type="submission" date="2018-08" db="UniProtKB">
        <authorList>
            <consortium name="EnsemblPlants"/>
        </authorList>
    </citation>
    <scope>IDENTIFICATION</scope>
    <source>
        <strain evidence="5">cv. Bd21</strain>
    </source>
</reference>
<evidence type="ECO:0008006" key="7">
    <source>
        <dbReference type="Google" id="ProtNLM"/>
    </source>
</evidence>